<accession>A0A1I1W2K9</accession>
<dbReference type="CDD" id="cd02440">
    <property type="entry name" value="AdoMet_MTases"/>
    <property type="match status" value="1"/>
</dbReference>
<dbReference type="Proteomes" id="UP000198598">
    <property type="component" value="Unassembled WGS sequence"/>
</dbReference>
<dbReference type="OrthoDB" id="9784101at2"/>
<dbReference type="EMBL" id="FOLQ01000008">
    <property type="protein sequence ID" value="SFD87180.1"/>
    <property type="molecule type" value="Genomic_DNA"/>
</dbReference>
<sequence length="174" mass="19784">MQLRDAIALIQHDERYPARPSTWADLGCGTGLFTRALASLLQPGSLIYGIDMNKASLSTVSKYEDVTIQPVCQDFIRDEWPFERIDGLLMANSLHYVQDKRTLIDKIQGYLVESGSLLLVEYDTDVANPWVPYPLSYYTLANLFKKAGFTSIEKLQEMPSRYGSANLYATYIRR</sequence>
<feature type="domain" description="Methyltransferase type 11" evidence="1">
    <location>
        <begin position="25"/>
        <end position="118"/>
    </location>
</feature>
<dbReference type="Gene3D" id="3.40.50.150">
    <property type="entry name" value="Vaccinia Virus protein VP39"/>
    <property type="match status" value="1"/>
</dbReference>
<dbReference type="InterPro" id="IPR029063">
    <property type="entry name" value="SAM-dependent_MTases_sf"/>
</dbReference>
<evidence type="ECO:0000259" key="1">
    <source>
        <dbReference type="Pfam" id="PF08241"/>
    </source>
</evidence>
<evidence type="ECO:0000313" key="2">
    <source>
        <dbReference type="EMBL" id="SFD87180.1"/>
    </source>
</evidence>
<evidence type="ECO:0000313" key="3">
    <source>
        <dbReference type="Proteomes" id="UP000198598"/>
    </source>
</evidence>
<dbReference type="RefSeq" id="WP_093829287.1">
    <property type="nucleotide sequence ID" value="NZ_FOLQ01000008.1"/>
</dbReference>
<dbReference type="GO" id="GO:0008168">
    <property type="term" value="F:methyltransferase activity"/>
    <property type="evidence" value="ECO:0007669"/>
    <property type="project" value="UniProtKB-KW"/>
</dbReference>
<dbReference type="InterPro" id="IPR013216">
    <property type="entry name" value="Methyltransf_11"/>
</dbReference>
<protein>
    <submittedName>
        <fullName evidence="2">Methyltransferase domain-containing protein</fullName>
    </submittedName>
</protein>
<dbReference type="SUPFAM" id="SSF53335">
    <property type="entry name" value="S-adenosyl-L-methionine-dependent methyltransferases"/>
    <property type="match status" value="1"/>
</dbReference>
<keyword evidence="2" id="KW-0808">Transferase</keyword>
<dbReference type="Pfam" id="PF08241">
    <property type="entry name" value="Methyltransf_11"/>
    <property type="match status" value="1"/>
</dbReference>
<keyword evidence="3" id="KW-1185">Reference proteome</keyword>
<reference evidence="2 3" key="1">
    <citation type="submission" date="2016-10" db="EMBL/GenBank/DDBJ databases">
        <authorList>
            <person name="de Groot N.N."/>
        </authorList>
    </citation>
    <scope>NUCLEOTIDE SEQUENCE [LARGE SCALE GENOMIC DNA]</scope>
    <source>
        <strain evidence="2 3">DSM 26130</strain>
    </source>
</reference>
<dbReference type="AlphaFoldDB" id="A0A1I1W2K9"/>
<proteinExistence type="predicted"/>
<gene>
    <name evidence="2" type="ORF">SAMN05216167_10812</name>
</gene>
<name>A0A1I1W2K9_9BACT</name>
<keyword evidence="2" id="KW-0489">Methyltransferase</keyword>
<dbReference type="GO" id="GO:0032259">
    <property type="term" value="P:methylation"/>
    <property type="evidence" value="ECO:0007669"/>
    <property type="project" value="UniProtKB-KW"/>
</dbReference>
<dbReference type="PANTHER" id="PTHR43861">
    <property type="entry name" value="TRANS-ACONITATE 2-METHYLTRANSFERASE-RELATED"/>
    <property type="match status" value="1"/>
</dbReference>
<dbReference type="STRING" id="662367.SAMN05216167_10812"/>
<organism evidence="2 3">
    <name type="scientific">Spirosoma endophyticum</name>
    <dbReference type="NCBI Taxonomy" id="662367"/>
    <lineage>
        <taxon>Bacteria</taxon>
        <taxon>Pseudomonadati</taxon>
        <taxon>Bacteroidota</taxon>
        <taxon>Cytophagia</taxon>
        <taxon>Cytophagales</taxon>
        <taxon>Cytophagaceae</taxon>
        <taxon>Spirosoma</taxon>
    </lineage>
</organism>